<dbReference type="InterPro" id="IPR015943">
    <property type="entry name" value="WD40/YVTN_repeat-like_dom_sf"/>
</dbReference>
<dbReference type="PANTHER" id="PTHR19854">
    <property type="entry name" value="TRANSDUCIN BETA-LIKE 3"/>
    <property type="match status" value="1"/>
</dbReference>
<dbReference type="RefSeq" id="XP_001731365.1">
    <property type="nucleotide sequence ID" value="XM_001731313.1"/>
</dbReference>
<dbReference type="GO" id="GO:0000472">
    <property type="term" value="P:endonucleolytic cleavage to generate mature 5'-end of SSU-rRNA from (SSU-rRNA, 5.8S rRNA, LSU-rRNA)"/>
    <property type="evidence" value="ECO:0007669"/>
    <property type="project" value="TreeGrafter"/>
</dbReference>
<evidence type="ECO:0000256" key="3">
    <source>
        <dbReference type="ARBA" id="ARBA00022737"/>
    </source>
</evidence>
<name>A8PXX8_MALGO</name>
<feature type="compositionally biased region" description="Acidic residues" evidence="6">
    <location>
        <begin position="843"/>
        <end position="852"/>
    </location>
</feature>
<feature type="repeat" description="WD" evidence="5">
    <location>
        <begin position="173"/>
        <end position="207"/>
    </location>
</feature>
<feature type="region of interest" description="Disordered" evidence="6">
    <location>
        <begin position="842"/>
        <end position="885"/>
    </location>
</feature>
<keyword evidence="9" id="KW-1185">Reference proteome</keyword>
<dbReference type="InterPro" id="IPR001680">
    <property type="entry name" value="WD40_rpt"/>
</dbReference>
<dbReference type="Pfam" id="PF08625">
    <property type="entry name" value="Utp13"/>
    <property type="match status" value="1"/>
</dbReference>
<feature type="compositionally biased region" description="Acidic residues" evidence="6">
    <location>
        <begin position="867"/>
        <end position="885"/>
    </location>
</feature>
<comment type="caution">
    <text evidence="8">The sequence shown here is derived from an EMBL/GenBank/DDBJ whole genome shotgun (WGS) entry which is preliminary data.</text>
</comment>
<dbReference type="GO" id="GO:0000480">
    <property type="term" value="P:endonucleolytic cleavage in 5'-ETS of tricistronic rRNA transcript (SSU-rRNA, 5.8S rRNA, LSU-rRNA)"/>
    <property type="evidence" value="ECO:0007669"/>
    <property type="project" value="TreeGrafter"/>
</dbReference>
<feature type="repeat" description="WD" evidence="5">
    <location>
        <begin position="95"/>
        <end position="117"/>
    </location>
</feature>
<dbReference type="PANTHER" id="PTHR19854:SF15">
    <property type="entry name" value="TRANSDUCIN BETA-LIKE PROTEIN 3"/>
    <property type="match status" value="1"/>
</dbReference>
<dbReference type="AlphaFoldDB" id="A8PXX8"/>
<feature type="repeat" description="WD" evidence="5">
    <location>
        <begin position="542"/>
        <end position="583"/>
    </location>
</feature>
<feature type="repeat" description="WD" evidence="5">
    <location>
        <begin position="123"/>
        <end position="164"/>
    </location>
</feature>
<dbReference type="GO" id="GO:0034511">
    <property type="term" value="F:U3 snoRNA binding"/>
    <property type="evidence" value="ECO:0007669"/>
    <property type="project" value="TreeGrafter"/>
</dbReference>
<dbReference type="SUPFAM" id="SSF50978">
    <property type="entry name" value="WD40 repeat-like"/>
    <property type="match status" value="2"/>
</dbReference>
<dbReference type="GeneID" id="5855672"/>
<feature type="repeat" description="WD" evidence="5">
    <location>
        <begin position="446"/>
        <end position="480"/>
    </location>
</feature>
<dbReference type="PROSITE" id="PS00678">
    <property type="entry name" value="WD_REPEATS_1"/>
    <property type="match status" value="4"/>
</dbReference>
<dbReference type="KEGG" id="mgl:MGL_1548"/>
<dbReference type="PROSITE" id="PS50082">
    <property type="entry name" value="WD_REPEATS_2"/>
    <property type="match status" value="9"/>
</dbReference>
<feature type="region of interest" description="Disordered" evidence="6">
    <location>
        <begin position="204"/>
        <end position="256"/>
    </location>
</feature>
<evidence type="ECO:0000256" key="4">
    <source>
        <dbReference type="ARBA" id="ARBA00023242"/>
    </source>
</evidence>
<dbReference type="STRING" id="425265.A8PXX8"/>
<dbReference type="PRINTS" id="PR00320">
    <property type="entry name" value="GPROTEINBRPT"/>
</dbReference>
<comment type="subcellular location">
    <subcellularLocation>
        <location evidence="1">Nucleus</location>
        <location evidence="1">Nucleolus</location>
    </subcellularLocation>
</comment>
<dbReference type="InterPro" id="IPR013934">
    <property type="entry name" value="Utp13_C"/>
</dbReference>
<feature type="repeat" description="WD" evidence="5">
    <location>
        <begin position="500"/>
        <end position="541"/>
    </location>
</feature>
<keyword evidence="2 5" id="KW-0853">WD repeat</keyword>
<keyword evidence="4" id="KW-0539">Nucleus</keyword>
<evidence type="ECO:0000256" key="6">
    <source>
        <dbReference type="SAM" id="MobiDB-lite"/>
    </source>
</evidence>
<protein>
    <recommendedName>
        <fullName evidence="7">U3 small nucleolar RNA-associated protein 13 C-terminal domain-containing protein</fullName>
    </recommendedName>
</protein>
<dbReference type="PROSITE" id="PS50294">
    <property type="entry name" value="WD_REPEATS_REGION"/>
    <property type="match status" value="7"/>
</dbReference>
<proteinExistence type="predicted"/>
<dbReference type="Proteomes" id="UP000008837">
    <property type="component" value="Unassembled WGS sequence"/>
</dbReference>
<feature type="compositionally biased region" description="Basic and acidic residues" evidence="6">
    <location>
        <begin position="206"/>
        <end position="215"/>
    </location>
</feature>
<dbReference type="InterPro" id="IPR020472">
    <property type="entry name" value="WD40_PAC1"/>
</dbReference>
<dbReference type="GO" id="GO:0030686">
    <property type="term" value="C:90S preribosome"/>
    <property type="evidence" value="ECO:0007669"/>
    <property type="project" value="TreeGrafter"/>
</dbReference>
<accession>A8PXX8</accession>
<evidence type="ECO:0000256" key="5">
    <source>
        <dbReference type="PROSITE-ProRule" id="PRU00221"/>
    </source>
</evidence>
<evidence type="ECO:0000313" key="8">
    <source>
        <dbReference type="EMBL" id="EDP44151.1"/>
    </source>
</evidence>
<feature type="domain" description="U3 small nucleolar RNA-associated protein 13 C-terminal" evidence="7">
    <location>
        <begin position="641"/>
        <end position="832"/>
    </location>
</feature>
<dbReference type="EMBL" id="AAYY01000004">
    <property type="protein sequence ID" value="EDP44151.1"/>
    <property type="molecule type" value="Genomic_DNA"/>
</dbReference>
<dbReference type="CDD" id="cd00200">
    <property type="entry name" value="WD40"/>
    <property type="match status" value="2"/>
</dbReference>
<feature type="repeat" description="WD" evidence="5">
    <location>
        <begin position="25"/>
        <end position="66"/>
    </location>
</feature>
<dbReference type="InParanoid" id="A8PXX8"/>
<dbReference type="Pfam" id="PF00400">
    <property type="entry name" value="WD40"/>
    <property type="match status" value="10"/>
</dbReference>
<feature type="repeat" description="WD" evidence="5">
    <location>
        <begin position="344"/>
        <end position="375"/>
    </location>
</feature>
<dbReference type="FunCoup" id="A8PXX8">
    <property type="interactions" value="549"/>
</dbReference>
<evidence type="ECO:0000313" key="9">
    <source>
        <dbReference type="Proteomes" id="UP000008837"/>
    </source>
</evidence>
<dbReference type="GO" id="GO:0032040">
    <property type="term" value="C:small-subunit processome"/>
    <property type="evidence" value="ECO:0007669"/>
    <property type="project" value="InterPro"/>
</dbReference>
<gene>
    <name evidence="8" type="ORF">MGL_1548</name>
</gene>
<dbReference type="VEuPathDB" id="FungiDB:MGL_1548"/>
<dbReference type="SMART" id="SM00320">
    <property type="entry name" value="WD40"/>
    <property type="match status" value="11"/>
</dbReference>
<dbReference type="InterPro" id="IPR036322">
    <property type="entry name" value="WD40_repeat_dom_sf"/>
</dbReference>
<reference evidence="8 9" key="1">
    <citation type="journal article" date="2007" name="Proc. Natl. Acad. Sci. U.S.A.">
        <title>Dandruff-associated Malassezia genomes reveal convergent and divergent virulence traits shared with plant and human fungal pathogens.</title>
        <authorList>
            <person name="Xu J."/>
            <person name="Saunders C.W."/>
            <person name="Hu P."/>
            <person name="Grant R.A."/>
            <person name="Boekhout T."/>
            <person name="Kuramae E.E."/>
            <person name="Kronstad J.W."/>
            <person name="Deangelis Y.M."/>
            <person name="Reeder N.L."/>
            <person name="Johnstone K.R."/>
            <person name="Leland M."/>
            <person name="Fieno A.M."/>
            <person name="Begley W.M."/>
            <person name="Sun Y."/>
            <person name="Lacey M.P."/>
            <person name="Chaudhary T."/>
            <person name="Keough T."/>
            <person name="Chu L."/>
            <person name="Sears R."/>
            <person name="Yuan B."/>
            <person name="Dawson T.L.Jr."/>
        </authorList>
    </citation>
    <scope>NUCLEOTIDE SEQUENCE [LARGE SCALE GENOMIC DNA]</scope>
    <source>
        <strain evidence="9">ATCC MYA-4612 / CBS 7966</strain>
    </source>
</reference>
<dbReference type="InterPro" id="IPR019775">
    <property type="entry name" value="WD40_repeat_CS"/>
</dbReference>
<dbReference type="OMA" id="PYVQRHF"/>
<sequence>MITASRSLSLHVYALADMERVRTISKAHEAPVALMAVDPTSSLLATGSADGSVKVWDLRGGYCTHVFRGHGGVVSALCWHVESRRAGSSARGVQLITGCVDGKVRVWDLRGGAKAASKPTAVLHAHAGVVRGIGISSDGNTIVSGARDQTLVFWDWKEGRWTRRDIQLIHERIEALKFLPGTPWFATAGSKGILRVWDVSSGSEVTRQESTRETDSGAGWVSATHRGDNAHGDGHEHGGGGKDDVDDDDDDDDDELRGLMDALVSSESHAIVTVSATQDLAFFALHASSDTEPQLVQTHQLVGYNDEIVDVTLLEQQKFLAVASNNSQLRIYKLDTHDHDVSLVDGHADMVLSLDASPDSKWLVSGSKDQTARIWARVDDGRDSWTCLGICEGHAESVGCVKFARKSLEMTPFVVTASQDRTLKLWDLSQLTDDNRFTKLSSLITLKIHEKDINAIDIAPNNGLLVSGSQDRTVKVFRLNYTAPGKHTKPSATLDTLATCRGHKRGVWSVQFSPAEQAFASASSDQTVRMWSLQDFACVRVFEGHTGSVLRLQYLPSGAQIVSSGNDGLVKVWNVRDEECAVTVDAHEDKIWTLAVREETASTPLQIISGAADSTITLWSDTTAAVEAEKMAVAKEAVEREQQFTNLVLLKDYRNAIALAFQLDQPRRLLQLFSQVATSRPDYDAMASMDRLLADALGTRHVRGAAHDEDEDEDTRRGSITGLAAVDGILQTLPRSQLVQLLSYIRDWNTSSRTSPIAQLLLHAIVRQWDAEAILDAFEEARKQKDSHTGHAHGMSALSMLDGLMPYTERHYARVDRMLVESAMLDYTLQAMDSVLGVHGEEAMDDEGDMEEPSSRVLTDTARMDDDANDSDSDSDDAAMDESHV</sequence>
<organism evidence="8 9">
    <name type="scientific">Malassezia globosa (strain ATCC MYA-4612 / CBS 7966)</name>
    <name type="common">Dandruff-associated fungus</name>
    <dbReference type="NCBI Taxonomy" id="425265"/>
    <lineage>
        <taxon>Eukaryota</taxon>
        <taxon>Fungi</taxon>
        <taxon>Dikarya</taxon>
        <taxon>Basidiomycota</taxon>
        <taxon>Ustilaginomycotina</taxon>
        <taxon>Malasseziomycetes</taxon>
        <taxon>Malasseziales</taxon>
        <taxon>Malasseziaceae</taxon>
        <taxon>Malassezia</taxon>
    </lineage>
</organism>
<keyword evidence="3" id="KW-0677">Repeat</keyword>
<dbReference type="OrthoDB" id="5414888at2759"/>
<feature type="compositionally biased region" description="Basic and acidic residues" evidence="6">
    <location>
        <begin position="225"/>
        <end position="243"/>
    </location>
</feature>
<evidence type="ECO:0000256" key="2">
    <source>
        <dbReference type="ARBA" id="ARBA00022574"/>
    </source>
</evidence>
<dbReference type="Gene3D" id="2.130.10.10">
    <property type="entry name" value="YVTN repeat-like/Quinoprotein amine dehydrogenase"/>
    <property type="match status" value="3"/>
</dbReference>
<feature type="repeat" description="WD" evidence="5">
    <location>
        <begin position="391"/>
        <end position="429"/>
    </location>
</feature>
<evidence type="ECO:0000259" key="7">
    <source>
        <dbReference type="Pfam" id="PF08625"/>
    </source>
</evidence>
<evidence type="ECO:0000256" key="1">
    <source>
        <dbReference type="ARBA" id="ARBA00004604"/>
    </source>
</evidence>
<feature type="compositionally biased region" description="Acidic residues" evidence="6">
    <location>
        <begin position="244"/>
        <end position="255"/>
    </location>
</feature>